<dbReference type="AlphaFoldDB" id="A0A3S0FMN0"/>
<keyword evidence="3" id="KW-1185">Reference proteome</keyword>
<accession>A0A3S0FMN0</accession>
<keyword evidence="1" id="KW-0472">Membrane</keyword>
<evidence type="ECO:0000256" key="1">
    <source>
        <dbReference type="SAM" id="Phobius"/>
    </source>
</evidence>
<name>A0A3S0FMN0_9RICK</name>
<evidence type="ECO:0000313" key="2">
    <source>
        <dbReference type="EMBL" id="RST65290.1"/>
    </source>
</evidence>
<organism evidence="2 3">
    <name type="scientific">Candidatus Aquarickettsia rohweri</name>
    <dbReference type="NCBI Taxonomy" id="2602574"/>
    <lineage>
        <taxon>Bacteria</taxon>
        <taxon>Pseudomonadati</taxon>
        <taxon>Pseudomonadota</taxon>
        <taxon>Alphaproteobacteria</taxon>
        <taxon>Rickettsiales</taxon>
        <taxon>Candidatus Midichloriaceae</taxon>
        <taxon>Candidatus Aquarickettsia</taxon>
    </lineage>
</organism>
<gene>
    <name evidence="2" type="ORF">EIC27_04300</name>
</gene>
<dbReference type="EMBL" id="RXFM01000054">
    <property type="protein sequence ID" value="RST65290.1"/>
    <property type="molecule type" value="Genomic_DNA"/>
</dbReference>
<feature type="transmembrane region" description="Helical" evidence="1">
    <location>
        <begin position="6"/>
        <end position="26"/>
    </location>
</feature>
<keyword evidence="1" id="KW-1133">Transmembrane helix</keyword>
<keyword evidence="1" id="KW-0812">Transmembrane</keyword>
<proteinExistence type="predicted"/>
<sequence>MKSKTPLLFIIYSTLLVISIISLFSIKSKVISGNKELNWLNSQILQETNNIQILNAELAYLTTPERIDILQQKYLNLQKIEQKQIETLDDK</sequence>
<dbReference type="Proteomes" id="UP000279470">
    <property type="component" value="Unassembled WGS sequence"/>
</dbReference>
<dbReference type="RefSeq" id="WP_126044896.1">
    <property type="nucleotide sequence ID" value="NZ_RXFM01000054.1"/>
</dbReference>
<evidence type="ECO:0000313" key="3">
    <source>
        <dbReference type="Proteomes" id="UP000279470"/>
    </source>
</evidence>
<evidence type="ECO:0008006" key="4">
    <source>
        <dbReference type="Google" id="ProtNLM"/>
    </source>
</evidence>
<comment type="caution">
    <text evidence="2">The sequence shown here is derived from an EMBL/GenBank/DDBJ whole genome shotgun (WGS) entry which is preliminary data.</text>
</comment>
<protein>
    <recommendedName>
        <fullName evidence="4">Cell division protein FtsL</fullName>
    </recommendedName>
</protein>
<reference evidence="3" key="1">
    <citation type="submission" date="2018-11" db="EMBL/GenBank/DDBJ databases">
        <title>Phylogenetic, genomic, and biogeographic characterization of a novel and ubiquitous marine invertebrate-associated Rickettsiales parasite, Candidatus Marinoinvertebrata rohwerii, gen. nov., sp. nov.</title>
        <authorList>
            <person name="Klinges J.G."/>
            <person name="Rosales S.M."/>
            <person name="Mcminds R."/>
            <person name="Shaver E.C."/>
            <person name="Shantz A."/>
            <person name="Peters E.C."/>
            <person name="Burkepile D.E."/>
            <person name="Silliman B.R."/>
            <person name="Vega Thurber R.L."/>
        </authorList>
    </citation>
    <scope>NUCLEOTIDE SEQUENCE [LARGE SCALE GENOMIC DNA]</scope>
    <source>
        <strain evidence="3">a_cerv_44</strain>
    </source>
</reference>